<evidence type="ECO:0000256" key="2">
    <source>
        <dbReference type="SAM" id="Phobius"/>
    </source>
</evidence>
<protein>
    <submittedName>
        <fullName evidence="3">Uncharacterized protein</fullName>
    </submittedName>
</protein>
<dbReference type="Proteomes" id="UP000322225">
    <property type="component" value="Chromosome 2"/>
</dbReference>
<reference evidence="3" key="2">
    <citation type="submission" date="2024-01" db="EMBL/GenBank/DDBJ databases">
        <title>Comparative genomics of Cryptococcus and Kwoniella reveals pathogenesis evolution and contrasting modes of karyotype evolution via chromosome fusion or intercentromeric recombination.</title>
        <authorList>
            <person name="Coelho M.A."/>
            <person name="David-Palma M."/>
            <person name="Shea T."/>
            <person name="Bowers K."/>
            <person name="McGinley-Smith S."/>
            <person name="Mohammad A.W."/>
            <person name="Gnirke A."/>
            <person name="Yurkov A.M."/>
            <person name="Nowrousian M."/>
            <person name="Sun S."/>
            <person name="Cuomo C.A."/>
            <person name="Heitman J."/>
        </authorList>
    </citation>
    <scope>NUCLEOTIDE SEQUENCE</scope>
    <source>
        <strain evidence="3">CBS 12478</strain>
    </source>
</reference>
<dbReference type="EMBL" id="CP144052">
    <property type="protein sequence ID" value="WWD16549.1"/>
    <property type="molecule type" value="Genomic_DNA"/>
</dbReference>
<feature type="compositionally biased region" description="Low complexity" evidence="1">
    <location>
        <begin position="239"/>
        <end position="260"/>
    </location>
</feature>
<proteinExistence type="predicted"/>
<feature type="compositionally biased region" description="Gly residues" evidence="1">
    <location>
        <begin position="228"/>
        <end position="238"/>
    </location>
</feature>
<accession>A0A5M6C5J3</accession>
<dbReference type="GO" id="GO:0031207">
    <property type="term" value="C:Sec62/Sec63 complex"/>
    <property type="evidence" value="ECO:0007669"/>
    <property type="project" value="InterPro"/>
</dbReference>
<dbReference type="GeneID" id="43586744"/>
<gene>
    <name evidence="3" type="ORF">CI109_100976</name>
</gene>
<dbReference type="GO" id="GO:0031204">
    <property type="term" value="P:post-translational protein targeting to membrane, translocation"/>
    <property type="evidence" value="ECO:0007669"/>
    <property type="project" value="InterPro"/>
</dbReference>
<dbReference type="PANTHER" id="PTHR28229:SF1">
    <property type="entry name" value="TRANSLOCATION PROTEIN SEC66"/>
    <property type="match status" value="1"/>
</dbReference>
<evidence type="ECO:0000313" key="4">
    <source>
        <dbReference type="Proteomes" id="UP000322225"/>
    </source>
</evidence>
<keyword evidence="4" id="KW-1185">Reference proteome</keyword>
<dbReference type="KEGG" id="ksn:43586744"/>
<sequence length="269" mass="28689">MTTSLVVPIAYITVLVTGLAIFSRVYRKRRAAEKTSFEPWFPSHPTRELYISLISNPDSLEIPDSLLKSALLVRATTDVKRIWRIRDDKIALTNLHTRGLIGDDTMARFAAAEKELEAEIVDVVSEANTFRQGWGQVIFATATEMAQAEKTRDTVMSIPKIKAVEEKRIALRQKYLPTAPPSQPQIQPASSTTATPAVSPPSQTSSQVASPQKVSSGTSTPNLVSEAVGGGSGSGGSSKTGSPAPGSPAQSAASTPSKSTPSKKKGKKK</sequence>
<feature type="compositionally biased region" description="Polar residues" evidence="1">
    <location>
        <begin position="194"/>
        <end position="223"/>
    </location>
</feature>
<feature type="region of interest" description="Disordered" evidence="1">
    <location>
        <begin position="178"/>
        <end position="269"/>
    </location>
</feature>
<dbReference type="InterPro" id="IPR018624">
    <property type="entry name" value="Sec66"/>
</dbReference>
<feature type="compositionally biased region" description="Low complexity" evidence="1">
    <location>
        <begin position="184"/>
        <end position="193"/>
    </location>
</feature>
<evidence type="ECO:0000256" key="1">
    <source>
        <dbReference type="SAM" id="MobiDB-lite"/>
    </source>
</evidence>
<keyword evidence="2" id="KW-0472">Membrane</keyword>
<organism evidence="3 4">
    <name type="scientific">Kwoniella shandongensis</name>
    <dbReference type="NCBI Taxonomy" id="1734106"/>
    <lineage>
        <taxon>Eukaryota</taxon>
        <taxon>Fungi</taxon>
        <taxon>Dikarya</taxon>
        <taxon>Basidiomycota</taxon>
        <taxon>Agaricomycotina</taxon>
        <taxon>Tremellomycetes</taxon>
        <taxon>Tremellales</taxon>
        <taxon>Cryptococcaceae</taxon>
        <taxon>Kwoniella</taxon>
    </lineage>
</organism>
<dbReference type="RefSeq" id="XP_031862969.1">
    <property type="nucleotide sequence ID" value="XM_032002630.1"/>
</dbReference>
<keyword evidence="2" id="KW-0812">Transmembrane</keyword>
<dbReference type="Pfam" id="PF09802">
    <property type="entry name" value="Sec66"/>
    <property type="match status" value="1"/>
</dbReference>
<feature type="transmembrane region" description="Helical" evidence="2">
    <location>
        <begin position="6"/>
        <end position="26"/>
    </location>
</feature>
<evidence type="ECO:0000313" key="3">
    <source>
        <dbReference type="EMBL" id="WWD16549.1"/>
    </source>
</evidence>
<dbReference type="PANTHER" id="PTHR28229">
    <property type="entry name" value="TRANSLOCATION PROTEIN SEC66"/>
    <property type="match status" value="1"/>
</dbReference>
<reference evidence="3" key="1">
    <citation type="submission" date="2017-08" db="EMBL/GenBank/DDBJ databases">
        <authorList>
            <person name="Cuomo C."/>
            <person name="Billmyre B."/>
            <person name="Heitman J."/>
        </authorList>
    </citation>
    <scope>NUCLEOTIDE SEQUENCE</scope>
    <source>
        <strain evidence="3">CBS 12478</strain>
    </source>
</reference>
<name>A0A5M6C5J3_9TREE</name>
<keyword evidence="2" id="KW-1133">Transmembrane helix</keyword>
<dbReference type="OrthoDB" id="73168at2759"/>
<dbReference type="AlphaFoldDB" id="A0A5M6C5J3"/>